<gene>
    <name evidence="2" type="ORF">KQX54_002964</name>
</gene>
<proteinExistence type="predicted"/>
<protein>
    <submittedName>
        <fullName evidence="2">Uncharacterized protein</fullName>
    </submittedName>
</protein>
<organism evidence="2 3">
    <name type="scientific">Cotesia glomerata</name>
    <name type="common">Lepidopteran parasitic wasp</name>
    <name type="synonym">Apanteles glomeratus</name>
    <dbReference type="NCBI Taxonomy" id="32391"/>
    <lineage>
        <taxon>Eukaryota</taxon>
        <taxon>Metazoa</taxon>
        <taxon>Ecdysozoa</taxon>
        <taxon>Arthropoda</taxon>
        <taxon>Hexapoda</taxon>
        <taxon>Insecta</taxon>
        <taxon>Pterygota</taxon>
        <taxon>Neoptera</taxon>
        <taxon>Endopterygota</taxon>
        <taxon>Hymenoptera</taxon>
        <taxon>Apocrita</taxon>
        <taxon>Ichneumonoidea</taxon>
        <taxon>Braconidae</taxon>
        <taxon>Microgastrinae</taxon>
        <taxon>Cotesia</taxon>
    </lineage>
</organism>
<dbReference type="EMBL" id="JAHXZJ010001864">
    <property type="protein sequence ID" value="KAH0548828.1"/>
    <property type="molecule type" value="Genomic_DNA"/>
</dbReference>
<sequence length="75" mass="8334">MKAPGDGRLHSCLGFQRAGAMMPPRVRQEGTFRSRRRAGNPGGLPFMTMRGPPWHAKKRFRGGPPMLRCSCTLPI</sequence>
<dbReference type="Proteomes" id="UP000826195">
    <property type="component" value="Unassembled WGS sequence"/>
</dbReference>
<evidence type="ECO:0000313" key="3">
    <source>
        <dbReference type="Proteomes" id="UP000826195"/>
    </source>
</evidence>
<name>A0AAV7ICE4_COTGL</name>
<accession>A0AAV7ICE4</accession>
<evidence type="ECO:0000313" key="2">
    <source>
        <dbReference type="EMBL" id="KAH0548828.1"/>
    </source>
</evidence>
<keyword evidence="3" id="KW-1185">Reference proteome</keyword>
<evidence type="ECO:0000256" key="1">
    <source>
        <dbReference type="SAM" id="MobiDB-lite"/>
    </source>
</evidence>
<feature type="region of interest" description="Disordered" evidence="1">
    <location>
        <begin position="28"/>
        <end position="61"/>
    </location>
</feature>
<reference evidence="2 3" key="1">
    <citation type="journal article" date="2021" name="J. Hered.">
        <title>A chromosome-level genome assembly of the parasitoid wasp, Cotesia glomerata (Hymenoptera: Braconidae).</title>
        <authorList>
            <person name="Pinto B.J."/>
            <person name="Weis J.J."/>
            <person name="Gamble T."/>
            <person name="Ode P.J."/>
            <person name="Paul R."/>
            <person name="Zaspel J.M."/>
        </authorList>
    </citation>
    <scope>NUCLEOTIDE SEQUENCE [LARGE SCALE GENOMIC DNA]</scope>
    <source>
        <strain evidence="2">CgM1</strain>
    </source>
</reference>
<dbReference type="AlphaFoldDB" id="A0AAV7ICE4"/>
<comment type="caution">
    <text evidence="2">The sequence shown here is derived from an EMBL/GenBank/DDBJ whole genome shotgun (WGS) entry which is preliminary data.</text>
</comment>